<sequence>MKFVHISDTHLGCQIPIQYNELRKKDFLKTFKEAIEFSINNKVDFIIHSGDFFDDYFRFDSKFIIEVLDILMKLKNNNIPLIFIKGNHDVKGHRQNVLELFKKLDLIKEANIREPYIIKDVYIYGVSEPSNLAGEQLNKYYRELFSNINLENNGFRIFLFHGAVNMFPNNILEGYGKEPRILPLNIFPKADYYGFGHFHKSHLEVHDDIIFSLPGSTERTSLSKDEENIKKGFYYYSDNIDFIEVNSRPIYIYEDIINNEEDLNRLKDYIGKRSKETLIKLKLKYNKDLYISIKNYIDKLISSGYYIIDDLYSMNQEYNIIKDESNINDLFDNNIFVNNKEELLELFNNIKSTFEEFYSNKSSDIDRIRDILYKNLIK</sequence>
<dbReference type="Pfam" id="PF00149">
    <property type="entry name" value="Metallophos"/>
    <property type="match status" value="1"/>
</dbReference>
<gene>
    <name evidence="5" type="ORF">MJ1_0245</name>
</gene>
<dbReference type="InterPro" id="IPR050535">
    <property type="entry name" value="DNA_Repair-Maintenance_Comp"/>
</dbReference>
<dbReference type="SUPFAM" id="SSF56300">
    <property type="entry name" value="Metallo-dependent phosphatases"/>
    <property type="match status" value="1"/>
</dbReference>
<dbReference type="RefSeq" id="WP_258393449.1">
    <property type="nucleotide sequence ID" value="NZ_AP019769.1"/>
</dbReference>
<dbReference type="AlphaFoldDB" id="A0A915WS14"/>
<evidence type="ECO:0000259" key="4">
    <source>
        <dbReference type="Pfam" id="PF00149"/>
    </source>
</evidence>
<dbReference type="CDD" id="cd00840">
    <property type="entry name" value="MPP_Mre11_N"/>
    <property type="match status" value="1"/>
</dbReference>
<protein>
    <submittedName>
        <fullName evidence="5">DNA double-strand break repair protein Mre11</fullName>
    </submittedName>
</protein>
<dbReference type="GeneID" id="74568196"/>
<dbReference type="EMBL" id="AP019769">
    <property type="protein sequence ID" value="BBL45416.1"/>
    <property type="molecule type" value="Genomic_DNA"/>
</dbReference>
<evidence type="ECO:0000256" key="3">
    <source>
        <dbReference type="ARBA" id="ARBA00022839"/>
    </source>
</evidence>
<keyword evidence="3" id="KW-0269">Exonuclease</keyword>
<dbReference type="InterPro" id="IPR041796">
    <property type="entry name" value="Mre11_N"/>
</dbReference>
<reference evidence="6" key="1">
    <citation type="journal article" date="2022" name="Int. J. Syst. Evol. Microbiol.">
        <title>Nanobdella aerobiophila gen. nov., sp. nov., a thermoacidophilic, obligate ectosymbiotic archaeon, and proposal of Nanobdellaceae fam. nov., Nanobdellales ord. nov. and Nanobdellia class. nov.</title>
        <authorList>
            <person name="Kato S."/>
            <person name="Ogasawara A."/>
            <person name="Itoh T."/>
            <person name="Sakai H.D."/>
            <person name="Shimizu M."/>
            <person name="Yuki M."/>
            <person name="Kaneko M."/>
            <person name="Takashina T."/>
            <person name="Ohkuma M."/>
        </authorList>
    </citation>
    <scope>NUCLEOTIDE SEQUENCE [LARGE SCALE GENOMIC DNA]</scope>
    <source>
        <strain evidence="6">MJ1</strain>
    </source>
</reference>
<feature type="domain" description="Calcineurin-like phosphoesterase" evidence="4">
    <location>
        <begin position="1"/>
        <end position="200"/>
    </location>
</feature>
<dbReference type="Gene3D" id="3.60.21.10">
    <property type="match status" value="1"/>
</dbReference>
<evidence type="ECO:0000313" key="5">
    <source>
        <dbReference type="EMBL" id="BBL45416.1"/>
    </source>
</evidence>
<dbReference type="PANTHER" id="PTHR30337:SF0">
    <property type="entry name" value="NUCLEASE SBCCD SUBUNIT D"/>
    <property type="match status" value="1"/>
</dbReference>
<dbReference type="InterPro" id="IPR029052">
    <property type="entry name" value="Metallo-depent_PP-like"/>
</dbReference>
<dbReference type="InterPro" id="IPR004843">
    <property type="entry name" value="Calcineurin-like_PHP"/>
</dbReference>
<name>A0A915WS14_9ARCH</name>
<evidence type="ECO:0000256" key="2">
    <source>
        <dbReference type="ARBA" id="ARBA00022801"/>
    </source>
</evidence>
<accession>A0A915WS14</accession>
<dbReference type="PANTHER" id="PTHR30337">
    <property type="entry name" value="COMPONENT OF ATP-DEPENDENT DSDNA EXONUCLEASE"/>
    <property type="match status" value="1"/>
</dbReference>
<dbReference type="KEGG" id="naer:MJ1_0245"/>
<evidence type="ECO:0000256" key="1">
    <source>
        <dbReference type="ARBA" id="ARBA00022722"/>
    </source>
</evidence>
<proteinExistence type="predicted"/>
<dbReference type="GO" id="GO:0004527">
    <property type="term" value="F:exonuclease activity"/>
    <property type="evidence" value="ECO:0007669"/>
    <property type="project" value="UniProtKB-KW"/>
</dbReference>
<keyword evidence="1" id="KW-0540">Nuclease</keyword>
<keyword evidence="6" id="KW-1185">Reference proteome</keyword>
<dbReference type="Proteomes" id="UP001055553">
    <property type="component" value="Chromosome"/>
</dbReference>
<organism evidence="5 6">
    <name type="scientific">Nanobdella aerobiophila</name>
    <dbReference type="NCBI Taxonomy" id="2586965"/>
    <lineage>
        <taxon>Archaea</taxon>
        <taxon>Nanobdellota</taxon>
        <taxon>Nanobdellia</taxon>
        <taxon>Nanobdellales</taxon>
        <taxon>Nanobdellaceae</taxon>
        <taxon>Nanobdella</taxon>
    </lineage>
</organism>
<keyword evidence="2" id="KW-0378">Hydrolase</keyword>
<evidence type="ECO:0000313" key="6">
    <source>
        <dbReference type="Proteomes" id="UP001055553"/>
    </source>
</evidence>